<sequence>MNTSILIDISQLRVGMYIQLDVGWMHHPFPVSSFRVASQEQIATLRALNLTQVRYIPSRSDPLPAGVPEPEAAEPESAAPQAQPAAIPEELAVRQRRLALEIQKQELEACDRRFGEATRSYLQITEVVAGQPDQARALGQALVDGCVSELLSNGDSVIRLLSEDVGVRGALHPVNVMVVTLLLGKALGLENRQLGELGMAALLHDLGKLALPHHVAEPYAHLSPAELARYESHVGESVAQAERMGLPVPVVTAIAQHHERADGSGFPLRLLGEDLGRYGQMLALVNRYDRLCNPAHGTDALTPHEALSVMFAQLKAQFDPVILGAFIRMMGVYPPGSIVQLVNDRYAIVVSVNSSRPLRPRVVVHDPSVPKEQALILDLETVPELGIRRSLRPAQLPREALDYLSPRQRVCYFFERAVGLTPGREVAA</sequence>
<accession>A0A7H0HGB8</accession>
<dbReference type="InterPro" id="IPR021812">
    <property type="entry name" value="DUF3391"/>
</dbReference>
<dbReference type="KEGG" id="amon:H9L24_00725"/>
<dbReference type="CDD" id="cd00077">
    <property type="entry name" value="HDc"/>
    <property type="match status" value="1"/>
</dbReference>
<dbReference type="RefSeq" id="WP_187736567.1">
    <property type="nucleotide sequence ID" value="NZ_CP060790.1"/>
</dbReference>
<protein>
    <submittedName>
        <fullName evidence="3">DUF3391 domain-containing protein</fullName>
    </submittedName>
</protein>
<reference evidence="3 4" key="1">
    <citation type="submission" date="2020-08" db="EMBL/GenBank/DDBJ databases">
        <title>Genome sequence of Acidovorax monticola KACC 19171T.</title>
        <authorList>
            <person name="Hyun D.-W."/>
            <person name="Bae J.-W."/>
        </authorList>
    </citation>
    <scope>NUCLEOTIDE SEQUENCE [LARGE SCALE GENOMIC DNA]</scope>
    <source>
        <strain evidence="3 4">KACC 19171</strain>
    </source>
</reference>
<evidence type="ECO:0000259" key="2">
    <source>
        <dbReference type="PROSITE" id="PS51832"/>
    </source>
</evidence>
<feature type="region of interest" description="Disordered" evidence="1">
    <location>
        <begin position="59"/>
        <end position="85"/>
    </location>
</feature>
<dbReference type="AlphaFoldDB" id="A0A7H0HGB8"/>
<keyword evidence="4" id="KW-1185">Reference proteome</keyword>
<feature type="domain" description="HD-GYP" evidence="2">
    <location>
        <begin position="147"/>
        <end position="342"/>
    </location>
</feature>
<dbReference type="SUPFAM" id="SSF109604">
    <property type="entry name" value="HD-domain/PDEase-like"/>
    <property type="match status" value="1"/>
</dbReference>
<gene>
    <name evidence="3" type="ORF">H9L24_00725</name>
</gene>
<feature type="compositionally biased region" description="Low complexity" evidence="1">
    <location>
        <begin position="62"/>
        <end position="85"/>
    </location>
</feature>
<dbReference type="Proteomes" id="UP000516057">
    <property type="component" value="Chromosome"/>
</dbReference>
<dbReference type="GO" id="GO:0008081">
    <property type="term" value="F:phosphoric diester hydrolase activity"/>
    <property type="evidence" value="ECO:0007669"/>
    <property type="project" value="UniProtKB-ARBA"/>
</dbReference>
<dbReference type="PROSITE" id="PS51832">
    <property type="entry name" value="HD_GYP"/>
    <property type="match status" value="1"/>
</dbReference>
<dbReference type="InterPro" id="IPR003607">
    <property type="entry name" value="HD/PDEase_dom"/>
</dbReference>
<name>A0A7H0HGB8_9BURK</name>
<dbReference type="Pfam" id="PF11871">
    <property type="entry name" value="DUF3391"/>
    <property type="match status" value="1"/>
</dbReference>
<evidence type="ECO:0000313" key="4">
    <source>
        <dbReference type="Proteomes" id="UP000516057"/>
    </source>
</evidence>
<dbReference type="Gene3D" id="1.10.3210.10">
    <property type="entry name" value="Hypothetical protein af1432"/>
    <property type="match status" value="1"/>
</dbReference>
<evidence type="ECO:0000256" key="1">
    <source>
        <dbReference type="SAM" id="MobiDB-lite"/>
    </source>
</evidence>
<dbReference type="EMBL" id="CP060790">
    <property type="protein sequence ID" value="QNP59584.1"/>
    <property type="molecule type" value="Genomic_DNA"/>
</dbReference>
<evidence type="ECO:0000313" key="3">
    <source>
        <dbReference type="EMBL" id="QNP59584.1"/>
    </source>
</evidence>
<dbReference type="PANTHER" id="PTHR43155">
    <property type="entry name" value="CYCLIC DI-GMP PHOSPHODIESTERASE PA4108-RELATED"/>
    <property type="match status" value="1"/>
</dbReference>
<dbReference type="InterPro" id="IPR037522">
    <property type="entry name" value="HD_GYP_dom"/>
</dbReference>
<organism evidence="3 4">
    <name type="scientific">Paenacidovorax monticola</name>
    <dbReference type="NCBI Taxonomy" id="1926868"/>
    <lineage>
        <taxon>Bacteria</taxon>
        <taxon>Pseudomonadati</taxon>
        <taxon>Pseudomonadota</taxon>
        <taxon>Betaproteobacteria</taxon>
        <taxon>Burkholderiales</taxon>
        <taxon>Comamonadaceae</taxon>
        <taxon>Paenacidovorax</taxon>
    </lineage>
</organism>
<dbReference type="Pfam" id="PF13487">
    <property type="entry name" value="HD_5"/>
    <property type="match status" value="1"/>
</dbReference>
<dbReference type="PANTHER" id="PTHR43155:SF2">
    <property type="entry name" value="CYCLIC DI-GMP PHOSPHODIESTERASE PA4108"/>
    <property type="match status" value="1"/>
</dbReference>
<proteinExistence type="predicted"/>